<name>A0ABY4BAH5_9BACT</name>
<accession>A0ABY4BAH5</accession>
<protein>
    <recommendedName>
        <fullName evidence="2">Peptidase S74 domain-containing protein</fullName>
    </recommendedName>
</protein>
<proteinExistence type="predicted"/>
<dbReference type="PROSITE" id="PS51688">
    <property type="entry name" value="ICA"/>
    <property type="match status" value="1"/>
</dbReference>
<evidence type="ECO:0000313" key="4">
    <source>
        <dbReference type="Proteomes" id="UP000831390"/>
    </source>
</evidence>
<keyword evidence="1" id="KW-0175">Coiled coil</keyword>
<dbReference type="RefSeq" id="WP_243516388.1">
    <property type="nucleotide sequence ID" value="NZ_CP094534.1"/>
</dbReference>
<organism evidence="3 4">
    <name type="scientific">Hymenobacter monticola</name>
    <dbReference type="NCBI Taxonomy" id="1705399"/>
    <lineage>
        <taxon>Bacteria</taxon>
        <taxon>Pseudomonadati</taxon>
        <taxon>Bacteroidota</taxon>
        <taxon>Cytophagia</taxon>
        <taxon>Cytophagales</taxon>
        <taxon>Hymenobacteraceae</taxon>
        <taxon>Hymenobacter</taxon>
    </lineage>
</organism>
<keyword evidence="4" id="KW-1185">Reference proteome</keyword>
<dbReference type="InterPro" id="IPR030392">
    <property type="entry name" value="S74_ICA"/>
</dbReference>
<dbReference type="EMBL" id="CP094534">
    <property type="protein sequence ID" value="UOE34976.1"/>
    <property type="molecule type" value="Genomic_DNA"/>
</dbReference>
<feature type="coiled-coil region" evidence="1">
    <location>
        <begin position="789"/>
        <end position="844"/>
    </location>
</feature>
<reference evidence="3 4" key="1">
    <citation type="submission" date="2022-03" db="EMBL/GenBank/DDBJ databases">
        <title>Hymenobactersp. isolated from the air.</title>
        <authorList>
            <person name="Won M."/>
            <person name="Kwon S.-W."/>
        </authorList>
    </citation>
    <scope>NUCLEOTIDE SEQUENCE [LARGE SCALE GENOMIC DNA]</scope>
    <source>
        <strain evidence="3 4">KACC 22596</strain>
    </source>
</reference>
<gene>
    <name evidence="3" type="ORF">MTP16_04825</name>
</gene>
<feature type="domain" description="Peptidase S74" evidence="2">
    <location>
        <begin position="625"/>
        <end position="803"/>
    </location>
</feature>
<dbReference type="Proteomes" id="UP000831390">
    <property type="component" value="Chromosome"/>
</dbReference>
<evidence type="ECO:0000256" key="1">
    <source>
        <dbReference type="SAM" id="Coils"/>
    </source>
</evidence>
<evidence type="ECO:0000259" key="2">
    <source>
        <dbReference type="PROSITE" id="PS51688"/>
    </source>
</evidence>
<sequence>MVLQLDTRKTVLLDFSLRNEQALNVLYILGTPGGQALTLELTNASGEPLDLLAPSKKATKPYQLELVFRPGVLNEDTLKDITVGEKGIKMSQVKNADGTVSLQLTGPAQTLEPGAKLTFTLNHLAPDGRLGSRGTRVLLRYANLQVHGADAVIGGFRETHLNIVTHVGKTAIPLHLGAVGAGKVLNNGQANSPLKLRISNTSPTDAIQPGTEPASNFYLSFDVGTVAEEWALGTAAQVKAIEVRYLRDGQPVDAVLLPGKTPEWMIPVPPLAPGAYLDVTLNKLSTAHPAGLTTVHLRYDNIPGYWDGQLRTQLEKSPLVVADGQVGVGTPGPATTFDVRTDDASAAITVGKTDHTAGAMYLGNANHGIKRNYSKGNDVGLYTTAANLYLSANGPITSQFVLTTDGNVGMGDIKPTAKLHVDGAVKITKNNAVEFGAGVVGKEANAGKIGYGTFDGGASLNIVGAGTSGTNRKIQFWNEGGAYFNGPVGNADNVGADQHSPDSRGTWRLGRFNAKEFAGIETEIVAGKDVQPKQNGNGANLKFYTWGCNIAISREVMRIDQYGRVGIGTTSPGVPLHVASSDKFTADVYGYINHDGAGQNKGKNTYDVSIKAEGRVVAPEVNALSDARLKVVMGRSDSAADLVLLQRLRITDYTMRDRAQSGNQTYKKVIGQELEEVFPQAVHQHTGFLPDIYAPAVQVQRHGEILRVTLPAGLPQAATAGQRLRLVGPAGEVLATLAEPAAAGSQELLVSGADSLADTTEPVFVFGLEHADVRTVDYEALAMLNVSATQALAQQVQELQRRLETQDAKLASYEELLPTLTQTLQEQQRHLEALRGQLQEMSKAQLA</sequence>
<evidence type="ECO:0000313" key="3">
    <source>
        <dbReference type="EMBL" id="UOE34976.1"/>
    </source>
</evidence>